<gene>
    <name evidence="1" type="ORF">ABID23_001429</name>
</gene>
<proteinExistence type="predicted"/>
<keyword evidence="2" id="KW-1185">Reference proteome</keyword>
<dbReference type="RefSeq" id="WP_354190574.1">
    <property type="nucleotide sequence ID" value="NZ_JBEPLI010000021.1"/>
</dbReference>
<name>A0ABV2HID9_9HYPH</name>
<protein>
    <submittedName>
        <fullName evidence="1">Uncharacterized protein</fullName>
    </submittedName>
</protein>
<accession>A0ABV2HID9</accession>
<organism evidence="1 2">
    <name type="scientific">Bartonella silvatica</name>
    <dbReference type="NCBI Taxonomy" id="357760"/>
    <lineage>
        <taxon>Bacteria</taxon>
        <taxon>Pseudomonadati</taxon>
        <taxon>Pseudomonadota</taxon>
        <taxon>Alphaproteobacteria</taxon>
        <taxon>Hyphomicrobiales</taxon>
        <taxon>Bartonellaceae</taxon>
        <taxon>Bartonella</taxon>
    </lineage>
</organism>
<reference evidence="1 2" key="1">
    <citation type="submission" date="2024-06" db="EMBL/GenBank/DDBJ databases">
        <title>Genomic Encyclopedia of Type Strains, Phase IV (KMG-IV): sequencing the most valuable type-strain genomes for metagenomic binning, comparative biology and taxonomic classification.</title>
        <authorList>
            <person name="Goeker M."/>
        </authorList>
    </citation>
    <scope>NUCLEOTIDE SEQUENCE [LARGE SCALE GENOMIC DNA]</scope>
    <source>
        <strain evidence="1 2">DSM 23649</strain>
    </source>
</reference>
<evidence type="ECO:0000313" key="1">
    <source>
        <dbReference type="EMBL" id="MET3590323.1"/>
    </source>
</evidence>
<comment type="caution">
    <text evidence="1">The sequence shown here is derived from an EMBL/GenBank/DDBJ whole genome shotgun (WGS) entry which is preliminary data.</text>
</comment>
<dbReference type="EMBL" id="JBEPLI010000021">
    <property type="protein sequence ID" value="MET3590323.1"/>
    <property type="molecule type" value="Genomic_DNA"/>
</dbReference>
<dbReference type="Proteomes" id="UP001549086">
    <property type="component" value="Unassembled WGS sequence"/>
</dbReference>
<evidence type="ECO:0000313" key="2">
    <source>
        <dbReference type="Proteomes" id="UP001549086"/>
    </source>
</evidence>
<sequence>MRVFWHLRIGGGEGGDVSDRKGTIGISSMPENGWNSVCRFGMLGIGEKAIVESLLRLWGGKGVLRCFFVIEGN</sequence>